<dbReference type="Gene3D" id="3.30.70.1070">
    <property type="entry name" value="Sporulation related repeat"/>
    <property type="match status" value="1"/>
</dbReference>
<dbReference type="InterPro" id="IPR036680">
    <property type="entry name" value="SPOR-like_sf"/>
</dbReference>
<evidence type="ECO:0000256" key="2">
    <source>
        <dbReference type="SAM" id="Phobius"/>
    </source>
</evidence>
<dbReference type="SUPFAM" id="SSF110997">
    <property type="entry name" value="Sporulation related repeat"/>
    <property type="match status" value="1"/>
</dbReference>
<dbReference type="RefSeq" id="WP_339963976.1">
    <property type="nucleotide sequence ID" value="NZ_JBBHJY010000001.1"/>
</dbReference>
<feature type="domain" description="SPOR" evidence="3">
    <location>
        <begin position="165"/>
        <end position="246"/>
    </location>
</feature>
<keyword evidence="2" id="KW-1133">Transmembrane helix</keyword>
<dbReference type="Proteomes" id="UP001379235">
    <property type="component" value="Unassembled WGS sequence"/>
</dbReference>
<feature type="region of interest" description="Disordered" evidence="1">
    <location>
        <begin position="1"/>
        <end position="23"/>
    </location>
</feature>
<dbReference type="PROSITE" id="PS51724">
    <property type="entry name" value="SPOR"/>
    <property type="match status" value="1"/>
</dbReference>
<feature type="region of interest" description="Disordered" evidence="1">
    <location>
        <begin position="107"/>
        <end position="167"/>
    </location>
</feature>
<proteinExistence type="predicted"/>
<protein>
    <submittedName>
        <fullName evidence="4">SPOR domain-containing protein</fullName>
    </submittedName>
</protein>
<comment type="caution">
    <text evidence="4">The sequence shown here is derived from an EMBL/GenBank/DDBJ whole genome shotgun (WGS) entry which is preliminary data.</text>
</comment>
<feature type="compositionally biased region" description="Basic and acidic residues" evidence="1">
    <location>
        <begin position="1"/>
        <end position="10"/>
    </location>
</feature>
<evidence type="ECO:0000256" key="1">
    <source>
        <dbReference type="SAM" id="MobiDB-lite"/>
    </source>
</evidence>
<evidence type="ECO:0000259" key="3">
    <source>
        <dbReference type="PROSITE" id="PS51724"/>
    </source>
</evidence>
<name>A0ABU8S3A8_9SPHN</name>
<feature type="compositionally biased region" description="Polar residues" evidence="1">
    <location>
        <begin position="126"/>
        <end position="141"/>
    </location>
</feature>
<evidence type="ECO:0000313" key="5">
    <source>
        <dbReference type="Proteomes" id="UP001379235"/>
    </source>
</evidence>
<gene>
    <name evidence="4" type="ORF">WG900_00705</name>
</gene>
<keyword evidence="5" id="KW-1185">Reference proteome</keyword>
<accession>A0ABU8S3A8</accession>
<evidence type="ECO:0000313" key="4">
    <source>
        <dbReference type="EMBL" id="MEJ6008430.1"/>
    </source>
</evidence>
<keyword evidence="2" id="KW-0472">Membrane</keyword>
<dbReference type="Pfam" id="PF05036">
    <property type="entry name" value="SPOR"/>
    <property type="match status" value="1"/>
</dbReference>
<keyword evidence="2" id="KW-0812">Transmembrane</keyword>
<organism evidence="4 5">
    <name type="scientific">Novosphingobium aquae</name>
    <dbReference type="NCBI Taxonomy" id="3133435"/>
    <lineage>
        <taxon>Bacteria</taxon>
        <taxon>Pseudomonadati</taxon>
        <taxon>Pseudomonadota</taxon>
        <taxon>Alphaproteobacteria</taxon>
        <taxon>Sphingomonadales</taxon>
        <taxon>Sphingomonadaceae</taxon>
        <taxon>Novosphingobium</taxon>
    </lineage>
</organism>
<dbReference type="EMBL" id="JBBHJY010000001">
    <property type="protein sequence ID" value="MEJ6008430.1"/>
    <property type="molecule type" value="Genomic_DNA"/>
</dbReference>
<sequence>MIENNGRDPEDYGAEDAQDSVEQAVEQAVYDNEEPKELDLDEDDRLPWLESADDDYDEEGVDGARVFGFVLAGLLALAAIVYAIWWFSHRTPDPALVADGSTIAAPTEPYKEAPKNPGGKSFAGQGDTSYSVAQGKDSQTKLAGGGEAPKPSIDAGTAATAAGSAPATGGVGVQVGAYGSRERAEQVWSMLAGRSDALKGVNHRVVEGTADIGKVYRLQAVASDGAAADALCARLKSAGITCQVKR</sequence>
<reference evidence="4 5" key="1">
    <citation type="submission" date="2024-03" db="EMBL/GenBank/DDBJ databases">
        <authorList>
            <person name="Jo J.-H."/>
        </authorList>
    </citation>
    <scope>NUCLEOTIDE SEQUENCE [LARGE SCALE GENOMIC DNA]</scope>
    <source>
        <strain evidence="4 5">AS3R-12</strain>
    </source>
</reference>
<feature type="compositionally biased region" description="Low complexity" evidence="1">
    <location>
        <begin position="155"/>
        <end position="167"/>
    </location>
</feature>
<dbReference type="InterPro" id="IPR007730">
    <property type="entry name" value="SPOR-like_dom"/>
</dbReference>
<feature type="transmembrane region" description="Helical" evidence="2">
    <location>
        <begin position="66"/>
        <end position="87"/>
    </location>
</feature>